<feature type="chain" id="PRO_5015647046" description="Porin" evidence="1">
    <location>
        <begin position="27"/>
        <end position="378"/>
    </location>
</feature>
<evidence type="ECO:0000313" key="3">
    <source>
        <dbReference type="Proteomes" id="UP000239866"/>
    </source>
</evidence>
<protein>
    <recommendedName>
        <fullName evidence="4">Porin</fullName>
    </recommendedName>
</protein>
<dbReference type="RefSeq" id="WP_106761521.1">
    <property type="nucleotide sequence ID" value="NZ_PXNP01000019.1"/>
</dbReference>
<comment type="caution">
    <text evidence="2">The sequence shown here is derived from an EMBL/GenBank/DDBJ whole genome shotgun (WGS) entry which is preliminary data.</text>
</comment>
<feature type="signal peptide" evidence="1">
    <location>
        <begin position="1"/>
        <end position="26"/>
    </location>
</feature>
<dbReference type="Proteomes" id="UP000239866">
    <property type="component" value="Unassembled WGS sequence"/>
</dbReference>
<dbReference type="AlphaFoldDB" id="A0A2T1KP54"/>
<keyword evidence="1" id="KW-0732">Signal</keyword>
<dbReference type="OrthoDB" id="190887at2"/>
<name>A0A2T1KP54_9GAMM</name>
<dbReference type="Pfam" id="PF19577">
    <property type="entry name" value="DcaP"/>
    <property type="match status" value="1"/>
</dbReference>
<evidence type="ECO:0000313" key="2">
    <source>
        <dbReference type="EMBL" id="PSF11926.1"/>
    </source>
</evidence>
<gene>
    <name evidence="2" type="ORF">C7H09_05050</name>
</gene>
<dbReference type="InterPro" id="IPR045748">
    <property type="entry name" value="DcaP"/>
</dbReference>
<accession>A0A2T1KP54</accession>
<evidence type="ECO:0008006" key="4">
    <source>
        <dbReference type="Google" id="ProtNLM"/>
    </source>
</evidence>
<dbReference type="SUPFAM" id="SSF56935">
    <property type="entry name" value="Porins"/>
    <property type="match status" value="1"/>
</dbReference>
<keyword evidence="3" id="KW-1185">Reference proteome</keyword>
<dbReference type="EMBL" id="PXNP01000019">
    <property type="protein sequence ID" value="PSF11926.1"/>
    <property type="molecule type" value="Genomic_DNA"/>
</dbReference>
<sequence length="378" mass="40520">MHFNQKKLTASVTAAMAMGVASHASAISFEAGDAKVDLYGYARLNAVYDIDESISRATGTQSGDFSRINTGADEDNEATGYFDADAVQSRIGVRTTLPTGVKVNIEGDFRGGSTGGTVRLRHAYGQYENWLLGQTWSNYNSFVGGTSVLEFDGVAGDPGLRFRKAQVRYTNGPLSLSVEDSTTRIEGATPKNGLPAFTARFEDKSDMVAFSTAAVVQQVGYDDGTDDDTAFGYAVFGSAKLTLTDTLSIQGSVNYSDGGNAYLWRSGTNYYGEDAYVVNGNIETISGMSGNIGASLKAAGGTFNLVAGMTEMDWDDAEADGISVSEKHERNTNAFFNYQWSPVKSVNLGVQYGYFKVKKVNGEDGDASRVLFAAQYNF</sequence>
<reference evidence="2 3" key="1">
    <citation type="submission" date="2018-03" db="EMBL/GenBank/DDBJ databases">
        <title>Marinobacter brunus sp. nov., a marine bacterium of Gamma-proteobacteria isolated from the surface seawater of the South China Sea.</title>
        <authorList>
            <person name="Cheng H."/>
            <person name="Wu Y.-H."/>
            <person name="Xamxidin M."/>
            <person name="Xu X.-W."/>
        </authorList>
    </citation>
    <scope>NUCLEOTIDE SEQUENCE [LARGE SCALE GENOMIC DNA]</scope>
    <source>
        <strain evidence="2 3">NH169-3</strain>
    </source>
</reference>
<evidence type="ECO:0000256" key="1">
    <source>
        <dbReference type="SAM" id="SignalP"/>
    </source>
</evidence>
<proteinExistence type="predicted"/>
<organism evidence="2 3">
    <name type="scientific">Marinobacter fuscus</name>
    <dbReference type="NCBI Taxonomy" id="2109942"/>
    <lineage>
        <taxon>Bacteria</taxon>
        <taxon>Pseudomonadati</taxon>
        <taxon>Pseudomonadota</taxon>
        <taxon>Gammaproteobacteria</taxon>
        <taxon>Pseudomonadales</taxon>
        <taxon>Marinobacteraceae</taxon>
        <taxon>Marinobacter</taxon>
    </lineage>
</organism>